<dbReference type="CDD" id="cd06577">
    <property type="entry name" value="PASTA_pknB"/>
    <property type="match status" value="2"/>
</dbReference>
<dbReference type="InterPro" id="IPR050396">
    <property type="entry name" value="Glycosyltr_51/Transpeptidase"/>
</dbReference>
<keyword evidence="6" id="KW-0511">Multifunctional enzyme</keyword>
<keyword evidence="3" id="KW-0328">Glycosyltransferase</keyword>
<protein>
    <submittedName>
        <fullName evidence="10">Membrane peptidoglycan carboxypeptidase</fullName>
    </submittedName>
</protein>
<dbReference type="InterPro" id="IPR005543">
    <property type="entry name" value="PASTA_dom"/>
</dbReference>
<evidence type="ECO:0000256" key="1">
    <source>
        <dbReference type="ARBA" id="ARBA00022645"/>
    </source>
</evidence>
<keyword evidence="5" id="KW-0378">Hydrolase</keyword>
<dbReference type="EMBL" id="RCDB01000003">
    <property type="protein sequence ID" value="RLK47469.1"/>
    <property type="molecule type" value="Genomic_DNA"/>
</dbReference>
<dbReference type="GO" id="GO:0006508">
    <property type="term" value="P:proteolysis"/>
    <property type="evidence" value="ECO:0007669"/>
    <property type="project" value="UniProtKB-KW"/>
</dbReference>
<dbReference type="GO" id="GO:0009002">
    <property type="term" value="F:serine-type D-Ala-D-Ala carboxypeptidase activity"/>
    <property type="evidence" value="ECO:0007669"/>
    <property type="project" value="UniProtKB-EC"/>
</dbReference>
<evidence type="ECO:0000256" key="6">
    <source>
        <dbReference type="ARBA" id="ARBA00023268"/>
    </source>
</evidence>
<dbReference type="PROSITE" id="PS51178">
    <property type="entry name" value="PASTA"/>
    <property type="match status" value="1"/>
</dbReference>
<dbReference type="Gene3D" id="3.30.10.20">
    <property type="match status" value="2"/>
</dbReference>
<dbReference type="SMART" id="SM00740">
    <property type="entry name" value="PASTA"/>
    <property type="match status" value="2"/>
</dbReference>
<reference evidence="10 11" key="1">
    <citation type="journal article" date="2015" name="Stand. Genomic Sci.">
        <title>Genomic Encyclopedia of Bacterial and Archaeal Type Strains, Phase III: the genomes of soil and plant-associated and newly described type strains.</title>
        <authorList>
            <person name="Whitman W.B."/>
            <person name="Woyke T."/>
            <person name="Klenk H.P."/>
            <person name="Zhou Y."/>
            <person name="Lilburn T.G."/>
            <person name="Beck B.J."/>
            <person name="De Vos P."/>
            <person name="Vandamme P."/>
            <person name="Eisen J.A."/>
            <person name="Garrity G."/>
            <person name="Hugenholtz P."/>
            <person name="Kyrpides N.C."/>
        </authorList>
    </citation>
    <scope>NUCLEOTIDE SEQUENCE [LARGE SCALE GENOMIC DNA]</scope>
    <source>
        <strain evidence="10 11">S2T63</strain>
    </source>
</reference>
<dbReference type="OrthoDB" id="9766909at2"/>
<comment type="catalytic activity">
    <reaction evidence="7">
        <text>Preferential cleavage: (Ac)2-L-Lys-D-Ala-|-D-Ala. Also transpeptidation of peptidyl-alanyl moieties that are N-acyl substituents of D-alanine.</text>
        <dbReference type="EC" id="3.4.16.4"/>
    </reaction>
</comment>
<dbReference type="GO" id="GO:0009252">
    <property type="term" value="P:peptidoglycan biosynthetic process"/>
    <property type="evidence" value="ECO:0007669"/>
    <property type="project" value="TreeGrafter"/>
</dbReference>
<dbReference type="PANTHER" id="PTHR32282">
    <property type="entry name" value="BINDING PROTEIN TRANSPEPTIDASE, PUTATIVE-RELATED"/>
    <property type="match status" value="1"/>
</dbReference>
<dbReference type="SUPFAM" id="SSF53955">
    <property type="entry name" value="Lysozyme-like"/>
    <property type="match status" value="1"/>
</dbReference>
<dbReference type="InterPro" id="IPR023346">
    <property type="entry name" value="Lysozyme-like_dom_sf"/>
</dbReference>
<dbReference type="InterPro" id="IPR012338">
    <property type="entry name" value="Beta-lactam/transpept-like"/>
</dbReference>
<name>A0A498BWU2_9MICO</name>
<keyword evidence="4" id="KW-0808">Transferase</keyword>
<dbReference type="Gene3D" id="1.10.3810.10">
    <property type="entry name" value="Biosynthetic peptidoglycan transglycosylase-like"/>
    <property type="match status" value="1"/>
</dbReference>
<dbReference type="AlphaFoldDB" id="A0A498BWU2"/>
<evidence type="ECO:0000313" key="11">
    <source>
        <dbReference type="Proteomes" id="UP000273158"/>
    </source>
</evidence>
<dbReference type="Pfam" id="PF03793">
    <property type="entry name" value="PASTA"/>
    <property type="match status" value="2"/>
</dbReference>
<dbReference type="InterPro" id="IPR001264">
    <property type="entry name" value="Glyco_trans_51"/>
</dbReference>
<dbReference type="Pfam" id="PF00912">
    <property type="entry name" value="Transgly"/>
    <property type="match status" value="1"/>
</dbReference>
<evidence type="ECO:0000313" key="10">
    <source>
        <dbReference type="EMBL" id="RLK47469.1"/>
    </source>
</evidence>
<comment type="caution">
    <text evidence="10">The sequence shown here is derived from an EMBL/GenBank/DDBJ whole genome shotgun (WGS) entry which is preliminary data.</text>
</comment>
<evidence type="ECO:0000256" key="8">
    <source>
        <dbReference type="ARBA" id="ARBA00049902"/>
    </source>
</evidence>
<organism evidence="10 11">
    <name type="scientific">Microbacterium telephonicum</name>
    <dbReference type="NCBI Taxonomy" id="1714841"/>
    <lineage>
        <taxon>Bacteria</taxon>
        <taxon>Bacillati</taxon>
        <taxon>Actinomycetota</taxon>
        <taxon>Actinomycetes</taxon>
        <taxon>Micrococcales</taxon>
        <taxon>Microbacteriaceae</taxon>
        <taxon>Microbacterium</taxon>
    </lineage>
</organism>
<evidence type="ECO:0000256" key="3">
    <source>
        <dbReference type="ARBA" id="ARBA00022676"/>
    </source>
</evidence>
<accession>A0A498BWU2</accession>
<evidence type="ECO:0000256" key="4">
    <source>
        <dbReference type="ARBA" id="ARBA00022679"/>
    </source>
</evidence>
<keyword evidence="1 10" id="KW-0121">Carboxypeptidase</keyword>
<dbReference type="Proteomes" id="UP000273158">
    <property type="component" value="Unassembled WGS sequence"/>
</dbReference>
<dbReference type="SUPFAM" id="SSF56601">
    <property type="entry name" value="beta-lactamase/transpeptidase-like"/>
    <property type="match status" value="1"/>
</dbReference>
<dbReference type="RefSeq" id="WP_121059671.1">
    <property type="nucleotide sequence ID" value="NZ_RCDB01000003.1"/>
</dbReference>
<dbReference type="GO" id="GO:0008658">
    <property type="term" value="F:penicillin binding"/>
    <property type="evidence" value="ECO:0007669"/>
    <property type="project" value="InterPro"/>
</dbReference>
<dbReference type="InterPro" id="IPR036950">
    <property type="entry name" value="PBP_transglycosylase"/>
</dbReference>
<proteinExistence type="predicted"/>
<dbReference type="PANTHER" id="PTHR32282:SF33">
    <property type="entry name" value="PEPTIDOGLYCAN GLYCOSYLTRANSFERASE"/>
    <property type="match status" value="1"/>
</dbReference>
<keyword evidence="2" id="KW-0645">Protease</keyword>
<feature type="domain" description="PASTA" evidence="9">
    <location>
        <begin position="720"/>
        <end position="786"/>
    </location>
</feature>
<dbReference type="GO" id="GO:0008955">
    <property type="term" value="F:peptidoglycan glycosyltransferase activity"/>
    <property type="evidence" value="ECO:0007669"/>
    <property type="project" value="UniProtKB-EC"/>
</dbReference>
<comment type="catalytic activity">
    <reaction evidence="8">
        <text>[GlcNAc-(1-&gt;4)-Mur2Ac(oyl-L-Ala-gamma-D-Glu-L-Lys-D-Ala-D-Ala)](n)-di-trans,octa-cis-undecaprenyl diphosphate + beta-D-GlcNAc-(1-&gt;4)-Mur2Ac(oyl-L-Ala-gamma-D-Glu-L-Lys-D-Ala-D-Ala)-di-trans,octa-cis-undecaprenyl diphosphate = [GlcNAc-(1-&gt;4)-Mur2Ac(oyl-L-Ala-gamma-D-Glu-L-Lys-D-Ala-D-Ala)](n+1)-di-trans,octa-cis-undecaprenyl diphosphate + di-trans,octa-cis-undecaprenyl diphosphate + H(+)</text>
        <dbReference type="Rhea" id="RHEA:23708"/>
        <dbReference type="Rhea" id="RHEA-COMP:9602"/>
        <dbReference type="Rhea" id="RHEA-COMP:9603"/>
        <dbReference type="ChEBI" id="CHEBI:15378"/>
        <dbReference type="ChEBI" id="CHEBI:58405"/>
        <dbReference type="ChEBI" id="CHEBI:60033"/>
        <dbReference type="ChEBI" id="CHEBI:78435"/>
        <dbReference type="EC" id="2.4.99.28"/>
    </reaction>
</comment>
<evidence type="ECO:0000256" key="2">
    <source>
        <dbReference type="ARBA" id="ARBA00022670"/>
    </source>
</evidence>
<dbReference type="GO" id="GO:0030288">
    <property type="term" value="C:outer membrane-bounded periplasmic space"/>
    <property type="evidence" value="ECO:0007669"/>
    <property type="project" value="TreeGrafter"/>
</dbReference>
<evidence type="ECO:0000256" key="5">
    <source>
        <dbReference type="ARBA" id="ARBA00022801"/>
    </source>
</evidence>
<gene>
    <name evidence="10" type="ORF">C7474_2056</name>
</gene>
<dbReference type="InterPro" id="IPR001460">
    <property type="entry name" value="PCN-bd_Tpept"/>
</dbReference>
<evidence type="ECO:0000259" key="9">
    <source>
        <dbReference type="PROSITE" id="PS51178"/>
    </source>
</evidence>
<evidence type="ECO:0000256" key="7">
    <source>
        <dbReference type="ARBA" id="ARBA00034000"/>
    </source>
</evidence>
<keyword evidence="11" id="KW-1185">Reference proteome</keyword>
<dbReference type="Pfam" id="PF00905">
    <property type="entry name" value="Transpeptidase"/>
    <property type="match status" value="1"/>
</dbReference>
<dbReference type="Gene3D" id="3.40.710.10">
    <property type="entry name" value="DD-peptidase/beta-lactamase superfamily"/>
    <property type="match status" value="1"/>
</dbReference>
<sequence length="867" mass="90510">MPHSKRTATGVLGGLLGLVGLSAVAGLLITATVTPAIAVSGYAASSAITMFDNMPSYLQPEKLMMPTEIYKKASDGSDVLMAEFYDQNRIPVTWEEVAPVMYDAILSSEDKNFYSHGGVDLLGTMKALVGNASSGSNRGGSSITQQYVKNVLQQNCEVTAKSQEEVQDCYRETTVSSGVEGYERKLQEMRYAIQLEQEVSKDDILLGYLNIAAFGGTTYGIGAAAERYFGVAAKDLTIVQAATIAGMVQEPNTLRIDLPDGTMTNKAGEAVNGAADGYSVTKERRDYVLGRMLTDGKITQAEYDEAIATPVTPNVTTRPVGCTQAVGAEFFCDYVRSIITTDPAFGETDADRAAALRRGGLKVYTTLDSDLQAAAVDAISVVPASVGYMNLGASGIQLEVGTGRVLSMVQNRGYDPAATEENAPTTAVNYNVRGINGGGGHAAGSTYKLFSLVNWLEQGHSVNEVINGRVGKKKVQTCDGATQTVDADNSGQPGHIGNFENNSGYSGTPYNFTRDSLNSGFFAMAEKISVCSTNRVAMKMGVVLGNDGGALDQTNLPYNVLGDQYVAPIDMAAAYATVAANGVLCQPKAIDRVVDRDGTEFTPERTCDRVISEAVAATAADTLVGVMSGTGIGARIGDGTPVFGKTGIHEYFHTWMDGSSTKVTTVVWVGNVKGEARLNEYRESGYQLSRIRNSIWPKMQGAANSKYGGDRFPEPAAELTKRVLTDLPSVIGQTVEQARSTLQAAGFSVNVADAADGVEAAGTIIAQDPGAGKAPGGATVTITPSNGSGVAVPGVSGTPQDAARQLAQAGFASVSAECTQGGDSDQGVVTGTNPAAGTITNRGTAITIQYQAKDCSRAGGGGGRGNG</sequence>